<dbReference type="InterPro" id="IPR011613">
    <property type="entry name" value="GH15-like"/>
</dbReference>
<keyword evidence="3" id="KW-1185">Reference proteome</keyword>
<feature type="domain" description="GH15-like" evidence="1">
    <location>
        <begin position="40"/>
        <end position="227"/>
    </location>
</feature>
<gene>
    <name evidence="2" type="ORF">QCA50_014520</name>
</gene>
<accession>A0AAW0FN93</accession>
<dbReference type="GO" id="GO:0004553">
    <property type="term" value="F:hydrolase activity, hydrolyzing O-glycosyl compounds"/>
    <property type="evidence" value="ECO:0007669"/>
    <property type="project" value="UniProtKB-ARBA"/>
</dbReference>
<dbReference type="PANTHER" id="PTHR31616:SF0">
    <property type="entry name" value="GLUCAN 1,4-ALPHA-GLUCOSIDASE"/>
    <property type="match status" value="1"/>
</dbReference>
<evidence type="ECO:0000259" key="1">
    <source>
        <dbReference type="Pfam" id="PF00723"/>
    </source>
</evidence>
<dbReference type="InterPro" id="IPR008928">
    <property type="entry name" value="6-hairpin_glycosidase_sf"/>
</dbReference>
<name>A0AAW0FN93_9APHY</name>
<dbReference type="Gene3D" id="1.50.10.10">
    <property type="match status" value="1"/>
</dbReference>
<organism evidence="2 3">
    <name type="scientific">Cerrena zonata</name>
    <dbReference type="NCBI Taxonomy" id="2478898"/>
    <lineage>
        <taxon>Eukaryota</taxon>
        <taxon>Fungi</taxon>
        <taxon>Dikarya</taxon>
        <taxon>Basidiomycota</taxon>
        <taxon>Agaricomycotina</taxon>
        <taxon>Agaricomycetes</taxon>
        <taxon>Polyporales</taxon>
        <taxon>Cerrenaceae</taxon>
        <taxon>Cerrena</taxon>
    </lineage>
</organism>
<dbReference type="AlphaFoldDB" id="A0AAW0FN93"/>
<comment type="caution">
    <text evidence="2">The sequence shown here is derived from an EMBL/GenBank/DDBJ whole genome shotgun (WGS) entry which is preliminary data.</text>
</comment>
<proteinExistence type="predicted"/>
<dbReference type="Proteomes" id="UP001385951">
    <property type="component" value="Unassembled WGS sequence"/>
</dbReference>
<dbReference type="PANTHER" id="PTHR31616">
    <property type="entry name" value="TREHALASE"/>
    <property type="match status" value="1"/>
</dbReference>
<dbReference type="Pfam" id="PF00723">
    <property type="entry name" value="Glyco_hydro_15"/>
    <property type="match status" value="1"/>
</dbReference>
<reference evidence="2 3" key="1">
    <citation type="submission" date="2022-09" db="EMBL/GenBank/DDBJ databases">
        <authorList>
            <person name="Palmer J.M."/>
        </authorList>
    </citation>
    <scope>NUCLEOTIDE SEQUENCE [LARGE SCALE GENOMIC DNA]</scope>
    <source>
        <strain evidence="2 3">DSM 7382</strain>
    </source>
</reference>
<dbReference type="InterPro" id="IPR012341">
    <property type="entry name" value="6hp_glycosidase-like_sf"/>
</dbReference>
<dbReference type="GO" id="GO:0005975">
    <property type="term" value="P:carbohydrate metabolic process"/>
    <property type="evidence" value="ECO:0007669"/>
    <property type="project" value="InterPro"/>
</dbReference>
<evidence type="ECO:0000313" key="2">
    <source>
        <dbReference type="EMBL" id="KAK7682316.1"/>
    </source>
</evidence>
<sequence length="238" mass="26837">MLYFRLTEVKLLYRSCYGKSQAFEYYSHSSINSCGGCENRVAIDRGLRLADKRSLPCPKRLEWLSARDDLYEQIMHKAWYPEGEYFGQSYEEPEVLDSSLMIMPLVFFSTPADPRFLGTLKAILRSPERGGLTSNGLVYRYDVTKSDDGVGGEEGTFCLCTLWTIEALARAGEYDKGMLVKAVGMFEDFLQYMNHLGLCTEEISEAGEALGNAVQGFTHVTLISAAYNLSRLQSKFKI</sequence>
<evidence type="ECO:0000313" key="3">
    <source>
        <dbReference type="Proteomes" id="UP001385951"/>
    </source>
</evidence>
<dbReference type="SUPFAM" id="SSF48208">
    <property type="entry name" value="Six-hairpin glycosidases"/>
    <property type="match status" value="1"/>
</dbReference>
<dbReference type="EMBL" id="JASBNA010000036">
    <property type="protein sequence ID" value="KAK7682316.1"/>
    <property type="molecule type" value="Genomic_DNA"/>
</dbReference>
<protein>
    <recommendedName>
        <fullName evidence="1">GH15-like domain-containing protein</fullName>
    </recommendedName>
</protein>